<reference evidence="13" key="1">
    <citation type="submission" date="2018-05" db="EMBL/GenBank/DDBJ databases">
        <authorList>
            <person name="Lanie J.A."/>
            <person name="Ng W.-L."/>
            <person name="Kazmierczak K.M."/>
            <person name="Andrzejewski T.M."/>
            <person name="Davidsen T.M."/>
            <person name="Wayne K.J."/>
            <person name="Tettelin H."/>
            <person name="Glass J.I."/>
            <person name="Rusch D."/>
            <person name="Podicherti R."/>
            <person name="Tsui H.-C.T."/>
            <person name="Winkler M.E."/>
        </authorList>
    </citation>
    <scope>NUCLEOTIDE SEQUENCE</scope>
</reference>
<dbReference type="Gene3D" id="3.30.2130.10">
    <property type="entry name" value="VC0802-like"/>
    <property type="match status" value="1"/>
</dbReference>
<dbReference type="InterPro" id="IPR001341">
    <property type="entry name" value="Asp_kinase"/>
</dbReference>
<evidence type="ECO:0000256" key="7">
    <source>
        <dbReference type="ARBA" id="ARBA00022741"/>
    </source>
</evidence>
<dbReference type="InterPro" id="IPR054352">
    <property type="entry name" value="ACT_Aspartokinase"/>
</dbReference>
<keyword evidence="6" id="KW-0808">Transferase</keyword>
<feature type="domain" description="ACT" evidence="12">
    <location>
        <begin position="264"/>
        <end position="347"/>
    </location>
</feature>
<dbReference type="NCBIfam" id="TIGR00656">
    <property type="entry name" value="asp_kin_monofn"/>
    <property type="match status" value="1"/>
</dbReference>
<evidence type="ECO:0000256" key="8">
    <source>
        <dbReference type="ARBA" id="ARBA00022777"/>
    </source>
</evidence>
<evidence type="ECO:0000256" key="5">
    <source>
        <dbReference type="ARBA" id="ARBA00022605"/>
    </source>
</evidence>
<dbReference type="PANTHER" id="PTHR21499:SF3">
    <property type="entry name" value="ASPARTOKINASE"/>
    <property type="match status" value="1"/>
</dbReference>
<dbReference type="PANTHER" id="PTHR21499">
    <property type="entry name" value="ASPARTATE KINASE"/>
    <property type="match status" value="1"/>
</dbReference>
<dbReference type="PROSITE" id="PS00324">
    <property type="entry name" value="ASPARTOKINASE"/>
    <property type="match status" value="1"/>
</dbReference>
<dbReference type="NCBIfam" id="NF005155">
    <property type="entry name" value="PRK06635.1-4"/>
    <property type="match status" value="1"/>
</dbReference>
<dbReference type="InterPro" id="IPR001048">
    <property type="entry name" value="Asp/Glu/Uridylate_kinase"/>
</dbReference>
<dbReference type="InterPro" id="IPR036393">
    <property type="entry name" value="AceGlu_kinase-like_sf"/>
</dbReference>
<evidence type="ECO:0000259" key="12">
    <source>
        <dbReference type="PROSITE" id="PS51671"/>
    </source>
</evidence>
<dbReference type="FunFam" id="3.40.1160.10:FF:000002">
    <property type="entry name" value="Aspartokinase"/>
    <property type="match status" value="1"/>
</dbReference>
<comment type="catalytic activity">
    <reaction evidence="11">
        <text>L-aspartate + ATP = 4-phospho-L-aspartate + ADP</text>
        <dbReference type="Rhea" id="RHEA:23776"/>
        <dbReference type="ChEBI" id="CHEBI:29991"/>
        <dbReference type="ChEBI" id="CHEBI:30616"/>
        <dbReference type="ChEBI" id="CHEBI:57535"/>
        <dbReference type="ChEBI" id="CHEBI:456216"/>
        <dbReference type="EC" id="2.7.2.4"/>
    </reaction>
</comment>
<dbReference type="Pfam" id="PF01842">
    <property type="entry name" value="ACT"/>
    <property type="match status" value="1"/>
</dbReference>
<dbReference type="SUPFAM" id="SSF55021">
    <property type="entry name" value="ACT-like"/>
    <property type="match status" value="2"/>
</dbReference>
<dbReference type="AlphaFoldDB" id="A0A381NUJ5"/>
<dbReference type="UniPathway" id="UPA00051">
    <property type="reaction ID" value="UER00462"/>
</dbReference>
<dbReference type="GO" id="GO:0009088">
    <property type="term" value="P:threonine biosynthetic process"/>
    <property type="evidence" value="ECO:0007669"/>
    <property type="project" value="UniProtKB-UniPathway"/>
</dbReference>
<comment type="similarity">
    <text evidence="3">Belongs to the aspartokinase family.</text>
</comment>
<accession>A0A381NUJ5</accession>
<keyword evidence="7" id="KW-0547">Nucleotide-binding</keyword>
<dbReference type="CDD" id="cd04261">
    <property type="entry name" value="AAK_AKii-LysC-BS"/>
    <property type="match status" value="1"/>
</dbReference>
<name>A0A381NUJ5_9ZZZZ</name>
<dbReference type="CDD" id="cd04923">
    <property type="entry name" value="ACT_AK-LysC-DapG-like_2"/>
    <property type="match status" value="1"/>
</dbReference>
<dbReference type="CDD" id="cd04913">
    <property type="entry name" value="ACT_AKii-LysC-BS-like_1"/>
    <property type="match status" value="1"/>
</dbReference>
<dbReference type="GO" id="GO:0004072">
    <property type="term" value="F:aspartate kinase activity"/>
    <property type="evidence" value="ECO:0007669"/>
    <property type="project" value="UniProtKB-EC"/>
</dbReference>
<dbReference type="PIRSF" id="PIRSF000726">
    <property type="entry name" value="Asp_kin"/>
    <property type="match status" value="1"/>
</dbReference>
<dbReference type="FunFam" id="3.30.2130.10:FF:000002">
    <property type="entry name" value="Aspartokinase"/>
    <property type="match status" value="1"/>
</dbReference>
<dbReference type="NCBIfam" id="NF005154">
    <property type="entry name" value="PRK06635.1-2"/>
    <property type="match status" value="1"/>
</dbReference>
<proteinExistence type="inferred from homology"/>
<dbReference type="GO" id="GO:0005829">
    <property type="term" value="C:cytosol"/>
    <property type="evidence" value="ECO:0007669"/>
    <property type="project" value="TreeGrafter"/>
</dbReference>
<dbReference type="InterPro" id="IPR045865">
    <property type="entry name" value="ACT-like_dom_sf"/>
</dbReference>
<dbReference type="Gene3D" id="3.40.1160.10">
    <property type="entry name" value="Acetylglutamate kinase-like"/>
    <property type="match status" value="1"/>
</dbReference>
<evidence type="ECO:0000256" key="2">
    <source>
        <dbReference type="ARBA" id="ARBA00005139"/>
    </source>
</evidence>
<organism evidence="13">
    <name type="scientific">marine metagenome</name>
    <dbReference type="NCBI Taxonomy" id="408172"/>
    <lineage>
        <taxon>unclassified sequences</taxon>
        <taxon>metagenomes</taxon>
        <taxon>ecological metagenomes</taxon>
    </lineage>
</organism>
<dbReference type="GO" id="GO:0009090">
    <property type="term" value="P:homoserine biosynthetic process"/>
    <property type="evidence" value="ECO:0007669"/>
    <property type="project" value="TreeGrafter"/>
</dbReference>
<dbReference type="InterPro" id="IPR018042">
    <property type="entry name" value="Aspartate_kinase_CS"/>
</dbReference>
<gene>
    <name evidence="13" type="ORF">METZ01_LOCUS10698</name>
</gene>
<evidence type="ECO:0000256" key="10">
    <source>
        <dbReference type="ARBA" id="ARBA00023154"/>
    </source>
</evidence>
<keyword evidence="5" id="KW-0028">Amino-acid biosynthesis</keyword>
<dbReference type="NCBIfam" id="TIGR00657">
    <property type="entry name" value="asp_kinases"/>
    <property type="match status" value="1"/>
</dbReference>
<dbReference type="GO" id="GO:0005524">
    <property type="term" value="F:ATP binding"/>
    <property type="evidence" value="ECO:0007669"/>
    <property type="project" value="UniProtKB-KW"/>
</dbReference>
<dbReference type="GO" id="GO:0009089">
    <property type="term" value="P:lysine biosynthetic process via diaminopimelate"/>
    <property type="evidence" value="ECO:0007669"/>
    <property type="project" value="InterPro"/>
</dbReference>
<comment type="pathway">
    <text evidence="1">Amino-acid biosynthesis; L-methionine biosynthesis via de novo pathway; L-homoserine from L-aspartate: step 1/3.</text>
</comment>
<evidence type="ECO:0000256" key="3">
    <source>
        <dbReference type="ARBA" id="ARBA00010122"/>
    </source>
</evidence>
<comment type="pathway">
    <text evidence="2">Amino-acid biosynthesis; L-threonine biosynthesis; L-threonine from L-aspartate: step 1/5.</text>
</comment>
<dbReference type="SUPFAM" id="SSF53633">
    <property type="entry name" value="Carbamate kinase-like"/>
    <property type="match status" value="1"/>
</dbReference>
<evidence type="ECO:0000313" key="13">
    <source>
        <dbReference type="EMBL" id="SUZ57844.1"/>
    </source>
</evidence>
<sequence length="403" mass="43709">MTKKVLKFGGTSVGSIERIVHAAKIVKKEHSQGNEIIVVVSAMAGKTNELISQSNSISNKFDKRELDVLLSSGEQVTSALMAGALNELGVKSKSWMNWQIPILTTGDHTNSRIININVENINTYLSEGGVAIIPGFQGISSSGDITTIGRGGSDASAVAIAKIFNTDSCEIYTDVDGVYSTDPNKVPVAKKIDKISYEEMLELASLGARVMQASAIQTAMMYDIPLQVRSTFTDRKGTKIFSQENIDYTKMVTGVAYSKNDAKITLIGVPDKPGVAADIFEPLDKNKINVDMVIQNVSSDGRTTDLTFTVKRNDFNKTLNTINSNKKIKFKNLSHNDKVSKISIVGAGMVTTPGVTFKTFRALADENINILAISTSEIKLSVIISEDDTLKAVKKLHTTFDLD</sequence>
<dbReference type="Pfam" id="PF22468">
    <property type="entry name" value="ACT_9"/>
    <property type="match status" value="1"/>
</dbReference>
<dbReference type="InterPro" id="IPR041740">
    <property type="entry name" value="AKii-LysC-BS"/>
</dbReference>
<evidence type="ECO:0000256" key="4">
    <source>
        <dbReference type="ARBA" id="ARBA00013059"/>
    </source>
</evidence>
<protein>
    <recommendedName>
        <fullName evidence="4">aspartate kinase</fullName>
        <ecNumber evidence="4">2.7.2.4</ecNumber>
    </recommendedName>
</protein>
<evidence type="ECO:0000256" key="6">
    <source>
        <dbReference type="ARBA" id="ARBA00022679"/>
    </source>
</evidence>
<dbReference type="InterPro" id="IPR005260">
    <property type="entry name" value="Asp_kin_monofn"/>
</dbReference>
<evidence type="ECO:0000256" key="9">
    <source>
        <dbReference type="ARBA" id="ARBA00022840"/>
    </source>
</evidence>
<dbReference type="EMBL" id="UINC01000582">
    <property type="protein sequence ID" value="SUZ57844.1"/>
    <property type="molecule type" value="Genomic_DNA"/>
</dbReference>
<evidence type="ECO:0000256" key="11">
    <source>
        <dbReference type="ARBA" id="ARBA00047872"/>
    </source>
</evidence>
<dbReference type="UniPathway" id="UPA00050">
    <property type="reaction ID" value="UER00461"/>
</dbReference>
<keyword evidence="8" id="KW-0418">Kinase</keyword>
<dbReference type="EC" id="2.7.2.4" evidence="4"/>
<dbReference type="InterPro" id="IPR002912">
    <property type="entry name" value="ACT_dom"/>
</dbReference>
<evidence type="ECO:0000256" key="1">
    <source>
        <dbReference type="ARBA" id="ARBA00004986"/>
    </source>
</evidence>
<keyword evidence="10" id="KW-0457">Lysine biosynthesis</keyword>
<dbReference type="PROSITE" id="PS51671">
    <property type="entry name" value="ACT"/>
    <property type="match status" value="1"/>
</dbReference>
<keyword evidence="9" id="KW-0067">ATP-binding</keyword>
<dbReference type="Pfam" id="PF00696">
    <property type="entry name" value="AA_kinase"/>
    <property type="match status" value="1"/>
</dbReference>